<dbReference type="InterPro" id="IPR022291">
    <property type="entry name" value="Bacteriocin_synth_cyclodeHase"/>
</dbReference>
<dbReference type="Gene3D" id="3.30.40.250">
    <property type="match status" value="1"/>
</dbReference>
<dbReference type="InterPro" id="IPR003776">
    <property type="entry name" value="YcaO-like_dom"/>
</dbReference>
<dbReference type="Proteomes" id="UP000199053">
    <property type="component" value="Unassembled WGS sequence"/>
</dbReference>
<dbReference type="RefSeq" id="WP_092162894.1">
    <property type="nucleotide sequence ID" value="NZ_FNGA01000005.1"/>
</dbReference>
<organism evidence="2 3">
    <name type="scientific">Maridesulfovibrio ferrireducens</name>
    <dbReference type="NCBI Taxonomy" id="246191"/>
    <lineage>
        <taxon>Bacteria</taxon>
        <taxon>Pseudomonadati</taxon>
        <taxon>Thermodesulfobacteriota</taxon>
        <taxon>Desulfovibrionia</taxon>
        <taxon>Desulfovibrionales</taxon>
        <taxon>Desulfovibrionaceae</taxon>
        <taxon>Maridesulfovibrio</taxon>
    </lineage>
</organism>
<evidence type="ECO:0000259" key="1">
    <source>
        <dbReference type="PROSITE" id="PS51664"/>
    </source>
</evidence>
<dbReference type="InterPro" id="IPR049274">
    <property type="entry name" value="LynD/TruD_wHTH-like"/>
</dbReference>
<dbReference type="AlphaFoldDB" id="A0A1G9KSY3"/>
<keyword evidence="2" id="KW-0689">Ribosomal protein</keyword>
<gene>
    <name evidence="2" type="ORF">SAMN05660337_3206</name>
</gene>
<dbReference type="Gene3D" id="3.90.930.60">
    <property type="match status" value="1"/>
</dbReference>
<accession>A0A1G9KSY3</accession>
<dbReference type="EMBL" id="FNGA01000005">
    <property type="protein sequence ID" value="SDL52930.1"/>
    <property type="molecule type" value="Genomic_DNA"/>
</dbReference>
<protein>
    <submittedName>
        <fullName evidence="2">Ribosomal protein S12 methylthiotransferase accessory factor</fullName>
    </submittedName>
</protein>
<sequence>MTKLLRFKPWLEPALIDDKNALILSETTSHTLKGELLITMLPLLDGSRSEDDIVDELSDRFDMSEIFYQLIQLKKVGLVEAVPKQEWETSAIFHDRMECDLSKLDSPTKIIVTSLNSLDPQPIADHLSGLKFCKAVTADWQKADLNDGAIWIVLTSNYLDPNLEIFNARAHKSGTRWLPYKPDGIEPWFGPLVDPGETACVECLLHRLRGHRIKELQIASKKGELPRFSQGRTAASLNVSCSLLGLELEKFLSGSSHCFIDKGVVTIDLKTLETSRHELTRRSHCPICGNAEACALSGFPEEEFTLTSQPKADYNDGGERIKAATETMARFETRISPITGEVGTLNVQENVPEFFGRAVSSSWATLNGHKMDSSKGRIAAVGMSAGKGRSEIQARTSALGEALERYCSQYFGYEPCLKATYTSIADDALHPLELNQFTDSQYENREEWAKRAHTGSVPKRFDENTSVDWTPTWSLTNKRWKYVPSAFMYYQYPKENGGRFIYGDSNGVAAGNCVEEAIIQGFFELVERDGVALWWYNMLQRPCLDLPSFGSAFAMEAAEGLRRHNHSLHVLDLTTDLGIPVFAAVGLHYSDPDAEPHFGFGSHFNARIALDRAVSEMGQSWILGEQIIPNEINRKVTGRNLSTESFLRPPKGAATIPLSAFTNHTTNDFLSDIEKCVSILDDLGIEMLVTDLTRPEVGLSVVRVISPELVHFWPRFGAKRLYDTPVKLGWLDTAKTEKDLNPVPFYF</sequence>
<dbReference type="STRING" id="246191.SAMN05660337_3206"/>
<dbReference type="Gene3D" id="3.30.160.660">
    <property type="match status" value="1"/>
</dbReference>
<dbReference type="Gene3D" id="3.30.1330.230">
    <property type="match status" value="1"/>
</dbReference>
<dbReference type="PROSITE" id="PS51664">
    <property type="entry name" value="YCAO"/>
    <property type="match status" value="1"/>
</dbReference>
<dbReference type="GO" id="GO:0016740">
    <property type="term" value="F:transferase activity"/>
    <property type="evidence" value="ECO:0007669"/>
    <property type="project" value="UniProtKB-KW"/>
</dbReference>
<name>A0A1G9KSY3_9BACT</name>
<dbReference type="GO" id="GO:0005840">
    <property type="term" value="C:ribosome"/>
    <property type="evidence" value="ECO:0007669"/>
    <property type="project" value="UniProtKB-KW"/>
</dbReference>
<dbReference type="Gene3D" id="3.40.50.720">
    <property type="entry name" value="NAD(P)-binding Rossmann-like Domain"/>
    <property type="match status" value="1"/>
</dbReference>
<keyword evidence="2" id="KW-0808">Transferase</keyword>
<dbReference type="Pfam" id="PF21084">
    <property type="entry name" value="WHD_DUF4423_like"/>
    <property type="match status" value="1"/>
</dbReference>
<evidence type="ECO:0000313" key="3">
    <source>
        <dbReference type="Proteomes" id="UP000199053"/>
    </source>
</evidence>
<evidence type="ECO:0000313" key="2">
    <source>
        <dbReference type="EMBL" id="SDL52930.1"/>
    </source>
</evidence>
<dbReference type="InterPro" id="IPR027624">
    <property type="entry name" value="TOMM_cyclo_SagD"/>
</dbReference>
<dbReference type="NCBIfam" id="TIGR03882">
    <property type="entry name" value="cyclo_dehyd_2"/>
    <property type="match status" value="1"/>
</dbReference>
<keyword evidence="3" id="KW-1185">Reference proteome</keyword>
<dbReference type="PANTHER" id="PTHR37809">
    <property type="entry name" value="RIBOSOMAL PROTEIN S12 METHYLTHIOTRANSFERASE ACCESSORY FACTOR YCAO"/>
    <property type="match status" value="1"/>
</dbReference>
<dbReference type="NCBIfam" id="TIGR00702">
    <property type="entry name" value="YcaO-type kinase domain"/>
    <property type="match status" value="1"/>
</dbReference>
<dbReference type="OrthoDB" id="5380721at2"/>
<dbReference type="NCBIfam" id="TIGR03604">
    <property type="entry name" value="TOMM_cyclo_SagD"/>
    <property type="match status" value="1"/>
</dbReference>
<feature type="domain" description="YcaO" evidence="1">
    <location>
        <begin position="386"/>
        <end position="747"/>
    </location>
</feature>
<reference evidence="3" key="1">
    <citation type="submission" date="2016-10" db="EMBL/GenBank/DDBJ databases">
        <authorList>
            <person name="Varghese N."/>
            <person name="Submissions S."/>
        </authorList>
    </citation>
    <scope>NUCLEOTIDE SEQUENCE [LARGE SCALE GENOMIC DNA]</scope>
    <source>
        <strain evidence="3">DSM 16995</strain>
    </source>
</reference>
<keyword evidence="2" id="KW-0687">Ribonucleoprotein</keyword>
<proteinExistence type="predicted"/>
<dbReference type="PANTHER" id="PTHR37809:SF1">
    <property type="entry name" value="RIBOSOMAL PROTEIN S12 METHYLTHIOTRANSFERASE ACCESSORY FACTOR YCAO"/>
    <property type="match status" value="1"/>
</dbReference>
<dbReference type="Pfam" id="PF02624">
    <property type="entry name" value="YcaO"/>
    <property type="match status" value="1"/>
</dbReference>